<dbReference type="InterPro" id="IPR004358">
    <property type="entry name" value="Sig_transdc_His_kin-like_C"/>
</dbReference>
<dbReference type="PROSITE" id="PS50110">
    <property type="entry name" value="RESPONSE_REGULATORY"/>
    <property type="match status" value="1"/>
</dbReference>
<feature type="modified residue" description="4-aspartylphosphate" evidence="7">
    <location>
        <position position="647"/>
    </location>
</feature>
<feature type="domain" description="HPt" evidence="12">
    <location>
        <begin position="1"/>
        <end position="104"/>
    </location>
</feature>
<dbReference type="InterPro" id="IPR001789">
    <property type="entry name" value="Sig_transdc_resp-reg_receiver"/>
</dbReference>
<dbReference type="GO" id="GO:0000155">
    <property type="term" value="F:phosphorelay sensor kinase activity"/>
    <property type="evidence" value="ECO:0007669"/>
    <property type="project" value="UniProtKB-ARBA"/>
</dbReference>
<organism evidence="13 14">
    <name type="scientific">Archangium gephyra</name>
    <dbReference type="NCBI Taxonomy" id="48"/>
    <lineage>
        <taxon>Bacteria</taxon>
        <taxon>Pseudomonadati</taxon>
        <taxon>Myxococcota</taxon>
        <taxon>Myxococcia</taxon>
        <taxon>Myxococcales</taxon>
        <taxon>Cystobacterineae</taxon>
        <taxon>Archangiaceae</taxon>
        <taxon>Archangium</taxon>
    </lineage>
</organism>
<dbReference type="SUPFAM" id="SSF55874">
    <property type="entry name" value="ATPase domain of HSP90 chaperone/DNA topoisomerase II/histidine kinase"/>
    <property type="match status" value="1"/>
</dbReference>
<keyword evidence="3 7" id="KW-0597">Phosphoprotein</keyword>
<dbReference type="InterPro" id="IPR005467">
    <property type="entry name" value="His_kinase_dom"/>
</dbReference>
<feature type="domain" description="Response regulatory" evidence="10">
    <location>
        <begin position="598"/>
        <end position="714"/>
    </location>
</feature>
<dbReference type="Pfam" id="PF00072">
    <property type="entry name" value="Response_reg"/>
    <property type="match status" value="1"/>
</dbReference>
<evidence type="ECO:0000313" key="13">
    <source>
        <dbReference type="EMBL" id="PZR06312.1"/>
    </source>
</evidence>
<protein>
    <recommendedName>
        <fullName evidence="2">histidine kinase</fullName>
        <ecNumber evidence="2">2.7.13.3</ecNumber>
    </recommendedName>
</protein>
<dbReference type="PRINTS" id="PR00344">
    <property type="entry name" value="BCTRLSENSOR"/>
</dbReference>
<dbReference type="Pfam" id="PF01584">
    <property type="entry name" value="CheW"/>
    <property type="match status" value="1"/>
</dbReference>
<dbReference type="SUPFAM" id="SSF50341">
    <property type="entry name" value="CheW-like"/>
    <property type="match status" value="1"/>
</dbReference>
<feature type="compositionally biased region" description="Pro residues" evidence="8">
    <location>
        <begin position="133"/>
        <end position="148"/>
    </location>
</feature>
<dbReference type="Gene3D" id="3.40.50.2300">
    <property type="match status" value="1"/>
</dbReference>
<dbReference type="SMART" id="SM00073">
    <property type="entry name" value="HPT"/>
    <property type="match status" value="1"/>
</dbReference>
<evidence type="ECO:0000256" key="3">
    <source>
        <dbReference type="ARBA" id="ARBA00022553"/>
    </source>
</evidence>
<evidence type="ECO:0000313" key="14">
    <source>
        <dbReference type="Proteomes" id="UP000249061"/>
    </source>
</evidence>
<dbReference type="Proteomes" id="UP000249061">
    <property type="component" value="Unassembled WGS sequence"/>
</dbReference>
<dbReference type="SMART" id="SM00260">
    <property type="entry name" value="CheW"/>
    <property type="match status" value="1"/>
</dbReference>
<evidence type="ECO:0000256" key="2">
    <source>
        <dbReference type="ARBA" id="ARBA00012438"/>
    </source>
</evidence>
<keyword evidence="5 13" id="KW-0418">Kinase</keyword>
<dbReference type="EC" id="2.7.13.3" evidence="2"/>
<keyword evidence="4" id="KW-0808">Transferase</keyword>
<dbReference type="PROSITE" id="PS50894">
    <property type="entry name" value="HPT"/>
    <property type="match status" value="1"/>
</dbReference>
<dbReference type="CDD" id="cd00088">
    <property type="entry name" value="HPT"/>
    <property type="match status" value="1"/>
</dbReference>
<gene>
    <name evidence="13" type="ORF">DI536_30730</name>
</gene>
<dbReference type="Gene3D" id="2.30.30.40">
    <property type="entry name" value="SH3 Domains"/>
    <property type="match status" value="1"/>
</dbReference>
<evidence type="ECO:0000259" key="9">
    <source>
        <dbReference type="PROSITE" id="PS50109"/>
    </source>
</evidence>
<dbReference type="PANTHER" id="PTHR43395:SF1">
    <property type="entry name" value="CHEMOTAXIS PROTEIN CHEA"/>
    <property type="match status" value="1"/>
</dbReference>
<feature type="region of interest" description="Disordered" evidence="8">
    <location>
        <begin position="128"/>
        <end position="152"/>
    </location>
</feature>
<dbReference type="Gene3D" id="1.20.120.160">
    <property type="entry name" value="HPT domain"/>
    <property type="match status" value="1"/>
</dbReference>
<dbReference type="Pfam" id="PF02518">
    <property type="entry name" value="HATPase_c"/>
    <property type="match status" value="1"/>
</dbReference>
<evidence type="ECO:0000259" key="11">
    <source>
        <dbReference type="PROSITE" id="PS50851"/>
    </source>
</evidence>
<proteinExistence type="predicted"/>
<dbReference type="InterPro" id="IPR036890">
    <property type="entry name" value="HATPase_C_sf"/>
</dbReference>
<dbReference type="AlphaFoldDB" id="A0A2W5SU48"/>
<accession>A0A2W5SU48</accession>
<dbReference type="SUPFAM" id="SSF47226">
    <property type="entry name" value="Histidine-containing phosphotransfer domain, HPT domain"/>
    <property type="match status" value="1"/>
</dbReference>
<sequence>MSTGREKLLAQFRELVTERLARVSRSLVALEAGADVEAGKQTLRELHGLKGEARMMGFAEVNSLVHEMEELVRATQPRGYALAPGSVDALLVVSDAVQVLAGSMAGDAPDVPRLVEWLKQATAAERALTPATAPTPTPAPVAPAPAPAPRATEPRALDTSIRITQQSLEVLTSTATNLQQRARQREATALRRRQLLRELVALHRAAEDLGPAAQELAARLGRAKELASDINRRSTLLNTDELKDLTVMSEEITALRMVPLSVLFEPYPRMVRELSRELGKDVELTVEGEDERVDRSVLEALKEPLLHLVRNAIDHGLETREERVENGKNPRGAMSLSARREGERIVLRVRDDGRGLTPDTLRQVAVRRGFFAEAEAARLSDAAAVDLIFLSGFSSRDAVTDVSGRGVGLDVVRTRLLGVGGEVTVDNKPGQGATFELRVPVSLTVAPVLFVQSGDETLCLTASNVLRAFQVDAAQCTEFAGRPALRVEGDLLPFSSLASLLFGAAERAPGEGELVLVLRGRGHSAAIAVDRVLEERVQAILPLKGLLSRYPHLSGATPLSDGELALVLSAPHLVATAHGRELKLASVASARRETTHRRVLVVDDSPLTRELLVSLLESVGYVVVQAVDGAAAMEVLQRETVDIVVTDLEMPRVDGLELTRRLKAHAAWRALPVVIVTTRGSEQDRRRGMEAGADGYVTKGDLVRQDLVDVVARLLA</sequence>
<dbReference type="SMART" id="SM00387">
    <property type="entry name" value="HATPase_c"/>
    <property type="match status" value="1"/>
</dbReference>
<dbReference type="InterPro" id="IPR051315">
    <property type="entry name" value="Bact_Chemotaxis_CheA"/>
</dbReference>
<feature type="domain" description="Histidine kinase" evidence="9">
    <location>
        <begin position="211"/>
        <end position="443"/>
    </location>
</feature>
<comment type="caution">
    <text evidence="13">The sequence shown here is derived from an EMBL/GenBank/DDBJ whole genome shotgun (WGS) entry which is preliminary data.</text>
</comment>
<dbReference type="PANTHER" id="PTHR43395">
    <property type="entry name" value="SENSOR HISTIDINE KINASE CHEA"/>
    <property type="match status" value="1"/>
</dbReference>
<evidence type="ECO:0000256" key="6">
    <source>
        <dbReference type="PROSITE-ProRule" id="PRU00110"/>
    </source>
</evidence>
<evidence type="ECO:0000256" key="8">
    <source>
        <dbReference type="SAM" id="MobiDB-lite"/>
    </source>
</evidence>
<dbReference type="InterPro" id="IPR002545">
    <property type="entry name" value="CheW-lke_dom"/>
</dbReference>
<name>A0A2W5SU48_9BACT</name>
<dbReference type="Gene3D" id="3.30.565.10">
    <property type="entry name" value="Histidine kinase-like ATPase, C-terminal domain"/>
    <property type="match status" value="1"/>
</dbReference>
<dbReference type="SUPFAM" id="SSF52172">
    <property type="entry name" value="CheY-like"/>
    <property type="match status" value="1"/>
</dbReference>
<dbReference type="InterPro" id="IPR036641">
    <property type="entry name" value="HPT_dom_sf"/>
</dbReference>
<dbReference type="PROSITE" id="PS50851">
    <property type="entry name" value="CHEW"/>
    <property type="match status" value="1"/>
</dbReference>
<evidence type="ECO:0000256" key="7">
    <source>
        <dbReference type="PROSITE-ProRule" id="PRU00169"/>
    </source>
</evidence>
<dbReference type="EMBL" id="QFQP01000039">
    <property type="protein sequence ID" value="PZR06312.1"/>
    <property type="molecule type" value="Genomic_DNA"/>
</dbReference>
<dbReference type="InterPro" id="IPR036061">
    <property type="entry name" value="CheW-like_dom_sf"/>
</dbReference>
<feature type="domain" description="CheW-like" evidence="11">
    <location>
        <begin position="445"/>
        <end position="579"/>
    </location>
</feature>
<evidence type="ECO:0000259" key="10">
    <source>
        <dbReference type="PROSITE" id="PS50110"/>
    </source>
</evidence>
<evidence type="ECO:0000259" key="12">
    <source>
        <dbReference type="PROSITE" id="PS50894"/>
    </source>
</evidence>
<dbReference type="Pfam" id="PF01627">
    <property type="entry name" value="Hpt"/>
    <property type="match status" value="1"/>
</dbReference>
<dbReference type="InterPro" id="IPR008207">
    <property type="entry name" value="Sig_transdc_His_kin_Hpt_dom"/>
</dbReference>
<dbReference type="SMART" id="SM00448">
    <property type="entry name" value="REC"/>
    <property type="match status" value="1"/>
</dbReference>
<evidence type="ECO:0000256" key="4">
    <source>
        <dbReference type="ARBA" id="ARBA00022679"/>
    </source>
</evidence>
<dbReference type="PROSITE" id="PS50109">
    <property type="entry name" value="HIS_KIN"/>
    <property type="match status" value="1"/>
</dbReference>
<evidence type="ECO:0000256" key="5">
    <source>
        <dbReference type="ARBA" id="ARBA00022777"/>
    </source>
</evidence>
<evidence type="ECO:0000256" key="1">
    <source>
        <dbReference type="ARBA" id="ARBA00000085"/>
    </source>
</evidence>
<dbReference type="GO" id="GO:0006935">
    <property type="term" value="P:chemotaxis"/>
    <property type="evidence" value="ECO:0007669"/>
    <property type="project" value="InterPro"/>
</dbReference>
<dbReference type="InterPro" id="IPR011006">
    <property type="entry name" value="CheY-like_superfamily"/>
</dbReference>
<feature type="modified residue" description="Phosphohistidine" evidence="6">
    <location>
        <position position="47"/>
    </location>
</feature>
<reference evidence="13 14" key="1">
    <citation type="submission" date="2017-08" db="EMBL/GenBank/DDBJ databases">
        <title>Infants hospitalized years apart are colonized by the same room-sourced microbial strains.</title>
        <authorList>
            <person name="Brooks B."/>
            <person name="Olm M.R."/>
            <person name="Firek B.A."/>
            <person name="Baker R."/>
            <person name="Thomas B.C."/>
            <person name="Morowitz M.J."/>
            <person name="Banfield J.F."/>
        </authorList>
    </citation>
    <scope>NUCLEOTIDE SEQUENCE [LARGE SCALE GENOMIC DNA]</scope>
    <source>
        <strain evidence="13">S2_003_000_R2_14</strain>
    </source>
</reference>
<dbReference type="InterPro" id="IPR003594">
    <property type="entry name" value="HATPase_dom"/>
</dbReference>
<comment type="catalytic activity">
    <reaction evidence="1">
        <text>ATP + protein L-histidine = ADP + protein N-phospho-L-histidine.</text>
        <dbReference type="EC" id="2.7.13.3"/>
    </reaction>
</comment>
<dbReference type="FunFam" id="3.30.565.10:FF:000016">
    <property type="entry name" value="Chemotaxis protein CheA, putative"/>
    <property type="match status" value="1"/>
</dbReference>